<evidence type="ECO:0000313" key="3">
    <source>
        <dbReference type="Proteomes" id="UP000091918"/>
    </source>
</evidence>
<comment type="caution">
    <text evidence="2">The sequence shown here is derived from an EMBL/GenBank/DDBJ whole genome shotgun (WGS) entry which is preliminary data.</text>
</comment>
<feature type="non-terminal residue" evidence="2">
    <location>
        <position position="83"/>
    </location>
</feature>
<dbReference type="EMBL" id="LGUA01000285">
    <property type="protein sequence ID" value="OAX82582.1"/>
    <property type="molecule type" value="Genomic_DNA"/>
</dbReference>
<proteinExistence type="predicted"/>
<protein>
    <submittedName>
        <fullName evidence="2">Uncharacterized protein</fullName>
    </submittedName>
</protein>
<organism evidence="2 3">
    <name type="scientific">Emergomyces africanus</name>
    <dbReference type="NCBI Taxonomy" id="1955775"/>
    <lineage>
        <taxon>Eukaryota</taxon>
        <taxon>Fungi</taxon>
        <taxon>Dikarya</taxon>
        <taxon>Ascomycota</taxon>
        <taxon>Pezizomycotina</taxon>
        <taxon>Eurotiomycetes</taxon>
        <taxon>Eurotiomycetidae</taxon>
        <taxon>Onygenales</taxon>
        <taxon>Ajellomycetaceae</taxon>
        <taxon>Emergomyces</taxon>
    </lineage>
</organism>
<feature type="region of interest" description="Disordered" evidence="1">
    <location>
        <begin position="63"/>
        <end position="83"/>
    </location>
</feature>
<evidence type="ECO:0000256" key="1">
    <source>
        <dbReference type="SAM" id="MobiDB-lite"/>
    </source>
</evidence>
<dbReference type="AlphaFoldDB" id="A0A1B7P0M5"/>
<keyword evidence="3" id="KW-1185">Reference proteome</keyword>
<dbReference type="Proteomes" id="UP000091918">
    <property type="component" value="Unassembled WGS sequence"/>
</dbReference>
<name>A0A1B7P0M5_9EURO</name>
<evidence type="ECO:0000313" key="2">
    <source>
        <dbReference type="EMBL" id="OAX82582.1"/>
    </source>
</evidence>
<sequence>MSPVDCNSTVKAKNNRVSPDISHCATMQSTVAESRALYINPSHRGETKRRIILSADIGAIESHTDPANPLPSFPIPELRLSPT</sequence>
<gene>
    <name evidence="2" type="ORF">ACJ72_03074</name>
</gene>
<accession>A0A1B7P0M5</accession>
<reference evidence="2 3" key="1">
    <citation type="submission" date="2015-07" db="EMBL/GenBank/DDBJ databases">
        <title>Emmonsia species relationships and genome sequence.</title>
        <authorList>
            <person name="Cuomo C.A."/>
            <person name="Schwartz I.S."/>
            <person name="Kenyon C."/>
            <person name="de Hoog G.S."/>
            <person name="Govender N.P."/>
            <person name="Botha A."/>
            <person name="Moreno L."/>
            <person name="de Vries M."/>
            <person name="Munoz J.F."/>
            <person name="Stielow J.B."/>
        </authorList>
    </citation>
    <scope>NUCLEOTIDE SEQUENCE [LARGE SCALE GENOMIC DNA]</scope>
    <source>
        <strain evidence="2 3">CBS 136260</strain>
    </source>
</reference>